<dbReference type="RefSeq" id="WP_189062657.1">
    <property type="nucleotide sequence ID" value="NZ_BMQG01000013.1"/>
</dbReference>
<dbReference type="SUPFAM" id="SSF55073">
    <property type="entry name" value="Nucleotide cyclase"/>
    <property type="match status" value="1"/>
</dbReference>
<dbReference type="CDD" id="cd01949">
    <property type="entry name" value="GGDEF"/>
    <property type="match status" value="1"/>
</dbReference>
<dbReference type="SMART" id="SM00267">
    <property type="entry name" value="GGDEF"/>
    <property type="match status" value="1"/>
</dbReference>
<evidence type="ECO:0000313" key="4">
    <source>
        <dbReference type="Proteomes" id="UP000600547"/>
    </source>
</evidence>
<protein>
    <recommendedName>
        <fullName evidence="5">Diguanylate cyclase</fullName>
    </recommendedName>
</protein>
<evidence type="ECO:0008006" key="5">
    <source>
        <dbReference type="Google" id="ProtNLM"/>
    </source>
</evidence>
<dbReference type="CDD" id="cd00130">
    <property type="entry name" value="PAS"/>
    <property type="match status" value="1"/>
</dbReference>
<dbReference type="EMBL" id="BMQG01000013">
    <property type="protein sequence ID" value="GGM53208.1"/>
    <property type="molecule type" value="Genomic_DNA"/>
</dbReference>
<gene>
    <name evidence="3" type="ORF">GCM10008956_31510</name>
</gene>
<feature type="domain" description="GGDEF" evidence="2">
    <location>
        <begin position="172"/>
        <end position="288"/>
    </location>
</feature>
<comment type="caution">
    <text evidence="3">The sequence shown here is derived from an EMBL/GenBank/DDBJ whole genome shotgun (WGS) entry which is preliminary data.</text>
</comment>
<organism evidence="3 4">
    <name type="scientific">Deinococcus arenae</name>
    <dbReference type="NCBI Taxonomy" id="1452751"/>
    <lineage>
        <taxon>Bacteria</taxon>
        <taxon>Thermotogati</taxon>
        <taxon>Deinococcota</taxon>
        <taxon>Deinococci</taxon>
        <taxon>Deinococcales</taxon>
        <taxon>Deinococcaceae</taxon>
        <taxon>Deinococcus</taxon>
    </lineage>
</organism>
<dbReference type="InterPro" id="IPR035965">
    <property type="entry name" value="PAS-like_dom_sf"/>
</dbReference>
<dbReference type="InterPro" id="IPR043128">
    <property type="entry name" value="Rev_trsase/Diguanyl_cyclase"/>
</dbReference>
<dbReference type="PANTHER" id="PTHR44757:SF2">
    <property type="entry name" value="BIOFILM ARCHITECTURE MAINTENANCE PROTEIN MBAA"/>
    <property type="match status" value="1"/>
</dbReference>
<dbReference type="Proteomes" id="UP000600547">
    <property type="component" value="Unassembled WGS sequence"/>
</dbReference>
<keyword evidence="4" id="KW-1185">Reference proteome</keyword>
<dbReference type="InterPro" id="IPR000014">
    <property type="entry name" value="PAS"/>
</dbReference>
<dbReference type="PROSITE" id="PS50112">
    <property type="entry name" value="PAS"/>
    <property type="match status" value="1"/>
</dbReference>
<evidence type="ECO:0000259" key="2">
    <source>
        <dbReference type="PROSITE" id="PS50887"/>
    </source>
</evidence>
<dbReference type="InterPro" id="IPR029787">
    <property type="entry name" value="Nucleotide_cyclase"/>
</dbReference>
<evidence type="ECO:0000313" key="3">
    <source>
        <dbReference type="EMBL" id="GGM53208.1"/>
    </source>
</evidence>
<dbReference type="Pfam" id="PF13426">
    <property type="entry name" value="PAS_9"/>
    <property type="match status" value="1"/>
</dbReference>
<dbReference type="InterPro" id="IPR000160">
    <property type="entry name" value="GGDEF_dom"/>
</dbReference>
<feature type="domain" description="PAS" evidence="1">
    <location>
        <begin position="20"/>
        <end position="90"/>
    </location>
</feature>
<sequence>MPDRLAARVTTSLEHVQLPSAEQIWRLLDVMDVGLLITDPARRIIYVNATFTRESGYTLDEVHGHTCAVLQGPATDPADIEAMRQALDQGEGFSRVVLNYRKDGRPIRYRVRVQPLYEGGILRYFVGIQEDYSETYAALERLGRWAHVDSLTGLGNRRAFDRALDQALADRTGVQLVLLDLNDFKQVNDERGHQAGDQLLVEVAQALTGVLDSEGSAYRLGGDEFAALLPPAAAPVEERLREALAALETEAVRAAVGVARAPDEARTAPALFRLADSRMYRQKVGTRS</sequence>
<proteinExistence type="predicted"/>
<dbReference type="NCBIfam" id="TIGR00229">
    <property type="entry name" value="sensory_box"/>
    <property type="match status" value="1"/>
</dbReference>
<dbReference type="InterPro" id="IPR052155">
    <property type="entry name" value="Biofilm_reg_signaling"/>
</dbReference>
<accession>A0A8H9GSH8</accession>
<dbReference type="PANTHER" id="PTHR44757">
    <property type="entry name" value="DIGUANYLATE CYCLASE DGCP"/>
    <property type="match status" value="1"/>
</dbReference>
<dbReference type="NCBIfam" id="TIGR00254">
    <property type="entry name" value="GGDEF"/>
    <property type="match status" value="1"/>
</dbReference>
<reference evidence="4" key="1">
    <citation type="journal article" date="2019" name="Int. J. Syst. Evol. Microbiol.">
        <title>The Global Catalogue of Microorganisms (GCM) 10K type strain sequencing project: providing services to taxonomists for standard genome sequencing and annotation.</title>
        <authorList>
            <consortium name="The Broad Institute Genomics Platform"/>
            <consortium name="The Broad Institute Genome Sequencing Center for Infectious Disease"/>
            <person name="Wu L."/>
            <person name="Ma J."/>
        </authorList>
    </citation>
    <scope>NUCLEOTIDE SEQUENCE [LARGE SCALE GENOMIC DNA]</scope>
    <source>
        <strain evidence="4">JCM 31047</strain>
    </source>
</reference>
<evidence type="ECO:0000259" key="1">
    <source>
        <dbReference type="PROSITE" id="PS50112"/>
    </source>
</evidence>
<dbReference type="AlphaFoldDB" id="A0A8H9GSH8"/>
<dbReference type="SMART" id="SM00091">
    <property type="entry name" value="PAS"/>
    <property type="match status" value="1"/>
</dbReference>
<dbReference type="PROSITE" id="PS50887">
    <property type="entry name" value="GGDEF"/>
    <property type="match status" value="1"/>
</dbReference>
<dbReference type="Gene3D" id="3.30.70.270">
    <property type="match status" value="1"/>
</dbReference>
<dbReference type="Gene3D" id="3.30.450.20">
    <property type="entry name" value="PAS domain"/>
    <property type="match status" value="1"/>
</dbReference>
<dbReference type="Pfam" id="PF00990">
    <property type="entry name" value="GGDEF"/>
    <property type="match status" value="1"/>
</dbReference>
<name>A0A8H9GSH8_9DEIO</name>
<dbReference type="SUPFAM" id="SSF55785">
    <property type="entry name" value="PYP-like sensor domain (PAS domain)"/>
    <property type="match status" value="1"/>
</dbReference>